<evidence type="ECO:0000313" key="2">
    <source>
        <dbReference type="EMBL" id="EDR00854.1"/>
    </source>
</evidence>
<gene>
    <name evidence="2" type="ORF">LACBIDRAFT_312882</name>
</gene>
<organism evidence="3">
    <name type="scientific">Laccaria bicolor (strain S238N-H82 / ATCC MYA-4686)</name>
    <name type="common">Bicoloured deceiver</name>
    <name type="synonym">Laccaria laccata var. bicolor</name>
    <dbReference type="NCBI Taxonomy" id="486041"/>
    <lineage>
        <taxon>Eukaryota</taxon>
        <taxon>Fungi</taxon>
        <taxon>Dikarya</taxon>
        <taxon>Basidiomycota</taxon>
        <taxon>Agaricomycotina</taxon>
        <taxon>Agaricomycetes</taxon>
        <taxon>Agaricomycetidae</taxon>
        <taxon>Agaricales</taxon>
        <taxon>Agaricineae</taxon>
        <taxon>Hydnangiaceae</taxon>
        <taxon>Laccaria</taxon>
    </lineage>
</organism>
<feature type="region of interest" description="Disordered" evidence="1">
    <location>
        <begin position="158"/>
        <end position="178"/>
    </location>
</feature>
<dbReference type="STRING" id="486041.B0DX13"/>
<protein>
    <submittedName>
        <fullName evidence="2">Predicted protein</fullName>
    </submittedName>
</protein>
<dbReference type="HOGENOM" id="CLU_013668_0_0_1"/>
<dbReference type="EMBL" id="DS547145">
    <property type="protein sequence ID" value="EDR00854.1"/>
    <property type="molecule type" value="Genomic_DNA"/>
</dbReference>
<keyword evidence="3" id="KW-1185">Reference proteome</keyword>
<name>B0DX13_LACBS</name>
<sequence>MSPSLITLYPSELLYAICTQVFASCLPTTIPSLDPLLSDTSASHSSFTPALTWSEPITRRTLANLCLVNHDWYEAAKPWLWRRLEVRFPRTWLSLVAEIAWNYDEETVDLVIDKTIRAAANAAVASTSSECDKVAVVGFDENLFDSFEGPDTTISLNLLSSAPSRDTSPRRLRPKSKSPARWKLLRSIKDAVQDAVDRQSSRGMYVPMPIDPRPGRYVQHLDFNHFRTIGVRRSVEEGINNPFVTGDRLQAVVKEMPNLTSFGATEYMDGALTLPVLNELFLRGAASRALHHPFYMNGFSNDAEEEDQERRRECKDLEAVDFTGCVSAVFVNAFNAFVSAHLLTQSKGEEVEEKKIEPLIFPGLERLGLRGVKSILPRYLKPFLMALPSLTHLDLSGTRVTPDILEALGTRPLRLKSLGLARCTKLTSESIRHFLVDFPVTTELTELNLYGDMTYVSPLTVEHLQDILTQAPCLLGGQLVYLDLSSAPINESLLSLCKPQPKLCSLGLSHIPKLELNVVADFLLNKASNVEVLTLINTSPQLDLANPGAKELSRVSSIALHTHLIRPLCAPQFASSLTTTLSVPPQPPTRLRVVELSGATLRGLGAGAGTWRVIRSNGGRGWYVDTAARWVSDPRPGQGRVLKRGLPKGDAFHMEMERLSDANGNVCSGIGWHARKMEVLHGHGMLGRESGLYGAVSFAYQG</sequence>
<dbReference type="KEGG" id="lbc:LACBIDRAFT_312882"/>
<reference evidence="2 3" key="1">
    <citation type="journal article" date="2008" name="Nature">
        <title>The genome of Laccaria bicolor provides insights into mycorrhizal symbiosis.</title>
        <authorList>
            <person name="Martin F."/>
            <person name="Aerts A."/>
            <person name="Ahren D."/>
            <person name="Brun A."/>
            <person name="Danchin E.G.J."/>
            <person name="Duchaussoy F."/>
            <person name="Gibon J."/>
            <person name="Kohler A."/>
            <person name="Lindquist E."/>
            <person name="Pereda V."/>
            <person name="Salamov A."/>
            <person name="Shapiro H.J."/>
            <person name="Wuyts J."/>
            <person name="Blaudez D."/>
            <person name="Buee M."/>
            <person name="Brokstein P."/>
            <person name="Canbaeck B."/>
            <person name="Cohen D."/>
            <person name="Courty P.E."/>
            <person name="Coutinho P.M."/>
            <person name="Delaruelle C."/>
            <person name="Detter J.C."/>
            <person name="Deveau A."/>
            <person name="DiFazio S."/>
            <person name="Duplessis S."/>
            <person name="Fraissinet-Tachet L."/>
            <person name="Lucic E."/>
            <person name="Frey-Klett P."/>
            <person name="Fourrey C."/>
            <person name="Feussner I."/>
            <person name="Gay G."/>
            <person name="Grimwood J."/>
            <person name="Hoegger P.J."/>
            <person name="Jain P."/>
            <person name="Kilaru S."/>
            <person name="Labbe J."/>
            <person name="Lin Y.C."/>
            <person name="Legue V."/>
            <person name="Le Tacon F."/>
            <person name="Marmeisse R."/>
            <person name="Melayah D."/>
            <person name="Montanini B."/>
            <person name="Muratet M."/>
            <person name="Nehls U."/>
            <person name="Niculita-Hirzel H."/>
            <person name="Oudot-Le Secq M.P."/>
            <person name="Peter M."/>
            <person name="Quesneville H."/>
            <person name="Rajashekar B."/>
            <person name="Reich M."/>
            <person name="Rouhier N."/>
            <person name="Schmutz J."/>
            <person name="Yin T."/>
            <person name="Chalot M."/>
            <person name="Henrissat B."/>
            <person name="Kuees U."/>
            <person name="Lucas S."/>
            <person name="Van de Peer Y."/>
            <person name="Podila G.K."/>
            <person name="Polle A."/>
            <person name="Pukkila P.J."/>
            <person name="Richardson P.M."/>
            <person name="Rouze P."/>
            <person name="Sanders I.R."/>
            <person name="Stajich J.E."/>
            <person name="Tunlid A."/>
            <person name="Tuskan G."/>
            <person name="Grigoriev I.V."/>
        </authorList>
    </citation>
    <scope>NUCLEOTIDE SEQUENCE [LARGE SCALE GENOMIC DNA]</scope>
    <source>
        <strain evidence="3">S238N-H82 / ATCC MYA-4686</strain>
    </source>
</reference>
<proteinExistence type="predicted"/>
<dbReference type="RefSeq" id="XP_001888448.1">
    <property type="nucleotide sequence ID" value="XM_001888413.1"/>
</dbReference>
<evidence type="ECO:0000256" key="1">
    <source>
        <dbReference type="SAM" id="MobiDB-lite"/>
    </source>
</evidence>
<dbReference type="AlphaFoldDB" id="B0DX13"/>
<dbReference type="InterPro" id="IPR032675">
    <property type="entry name" value="LRR_dom_sf"/>
</dbReference>
<accession>B0DX13</accession>
<dbReference type="InParanoid" id="B0DX13"/>
<dbReference type="GeneID" id="6084144"/>
<dbReference type="Proteomes" id="UP000001194">
    <property type="component" value="Unassembled WGS sequence"/>
</dbReference>
<dbReference type="OrthoDB" id="9994419at2759"/>
<dbReference type="SUPFAM" id="SSF52047">
    <property type="entry name" value="RNI-like"/>
    <property type="match status" value="1"/>
</dbReference>
<dbReference type="Gene3D" id="3.80.10.10">
    <property type="entry name" value="Ribonuclease Inhibitor"/>
    <property type="match status" value="1"/>
</dbReference>
<evidence type="ECO:0000313" key="3">
    <source>
        <dbReference type="Proteomes" id="UP000001194"/>
    </source>
</evidence>